<reference evidence="3" key="1">
    <citation type="journal article" date="2010" name="PLoS Negl. Trop. Dis.">
        <title>The genome sequence of Trypanosoma brucei gambiense, causative agent of chronic human african trypanosomiasis.</title>
        <authorList>
            <person name="Jackson A.P."/>
            <person name="Sanders M."/>
            <person name="Berry A."/>
            <person name="McQuillan J."/>
            <person name="Aslett M.A."/>
            <person name="Quail M.A."/>
            <person name="Chukualim B."/>
            <person name="Capewell P."/>
            <person name="MacLeod A."/>
            <person name="Melville S.E."/>
            <person name="Gibson W."/>
            <person name="Barry J.D."/>
            <person name="Berriman M."/>
            <person name="Hertz-Fowler C."/>
        </authorList>
    </citation>
    <scope>NUCLEOTIDE SEQUENCE [LARGE SCALE GENOMIC DNA]</scope>
    <source>
        <strain evidence="3">MHOM/CI/86/DAL972</strain>
    </source>
</reference>
<protein>
    <submittedName>
        <fullName evidence="2">Uncharacterized protein</fullName>
    </submittedName>
</protein>
<organism evidence="2 3">
    <name type="scientific">Trypanosoma brucei gambiense (strain MHOM/CI/86/DAL972)</name>
    <dbReference type="NCBI Taxonomy" id="679716"/>
    <lineage>
        <taxon>Eukaryota</taxon>
        <taxon>Discoba</taxon>
        <taxon>Euglenozoa</taxon>
        <taxon>Kinetoplastea</taxon>
        <taxon>Metakinetoplastina</taxon>
        <taxon>Trypanosomatida</taxon>
        <taxon>Trypanosomatidae</taxon>
        <taxon>Trypanosoma</taxon>
    </lineage>
</organism>
<gene>
    <name evidence="2" type="ORF">TbgDal_XI7440</name>
</gene>
<proteinExistence type="predicted"/>
<evidence type="ECO:0000313" key="3">
    <source>
        <dbReference type="Proteomes" id="UP000002316"/>
    </source>
</evidence>
<name>D0A7H5_TRYB9</name>
<accession>D0A7H5</accession>
<dbReference type="Proteomes" id="UP000002316">
    <property type="component" value="Chromosome 11"/>
</dbReference>
<dbReference type="AlphaFoldDB" id="D0A7H5"/>
<sequence length="109" mass="13121">MRVRISEFVVLYSLPFHYFICTQSKMFQQLHMFHLIRIPFLFQFLYSFSYPSTYSFIIDVYILYGASFRIMEGNTSFPLFFFFLKNKTKQKDINMKALKHVKKGGKKAK</sequence>
<evidence type="ECO:0000256" key="1">
    <source>
        <dbReference type="SAM" id="Phobius"/>
    </source>
</evidence>
<keyword evidence="1" id="KW-0812">Transmembrane</keyword>
<evidence type="ECO:0000313" key="2">
    <source>
        <dbReference type="EMBL" id="CBH17626.1"/>
    </source>
</evidence>
<dbReference type="GeneID" id="23867768"/>
<feature type="transmembrane region" description="Helical" evidence="1">
    <location>
        <begin position="61"/>
        <end position="84"/>
    </location>
</feature>
<dbReference type="RefSeq" id="XP_011779890.1">
    <property type="nucleotide sequence ID" value="XM_011781588.1"/>
</dbReference>
<keyword evidence="1" id="KW-1133">Transmembrane helix</keyword>
<keyword evidence="1" id="KW-0472">Membrane</keyword>
<dbReference type="KEGG" id="tbg:TbgDal_XI7440"/>
<dbReference type="EMBL" id="FN554974">
    <property type="protein sequence ID" value="CBH17626.1"/>
    <property type="molecule type" value="Genomic_DNA"/>
</dbReference>
<feature type="transmembrane region" description="Helical" evidence="1">
    <location>
        <begin position="32"/>
        <end position="49"/>
    </location>
</feature>